<dbReference type="EMBL" id="CP002583">
    <property type="protein sequence ID" value="ADZ93057.1"/>
    <property type="molecule type" value="Genomic_DNA"/>
</dbReference>
<dbReference type="PANTHER" id="PTHR46361">
    <property type="entry name" value="ELECTRON CARRIER/ PROTEIN DISULFIDE OXIDOREDUCTASE"/>
    <property type="match status" value="1"/>
</dbReference>
<dbReference type="Pfam" id="PF04784">
    <property type="entry name" value="DUF547"/>
    <property type="match status" value="1"/>
</dbReference>
<dbReference type="AlphaFoldDB" id="F2JXQ9"/>
<name>F2JXQ9_MARM1</name>
<proteinExistence type="predicted"/>
<accession>F2JXQ9</accession>
<dbReference type="eggNOG" id="COG0398">
    <property type="taxonomic scope" value="Bacteria"/>
</dbReference>
<feature type="domain" description="DUF547" evidence="2">
    <location>
        <begin position="75"/>
        <end position="188"/>
    </location>
</feature>
<protein>
    <recommendedName>
        <fullName evidence="2">DUF547 domain-containing protein</fullName>
    </recommendedName>
</protein>
<dbReference type="OrthoDB" id="526867at2"/>
<dbReference type="InterPro" id="IPR006869">
    <property type="entry name" value="DUF547"/>
</dbReference>
<evidence type="ECO:0000256" key="1">
    <source>
        <dbReference type="SAM" id="SignalP"/>
    </source>
</evidence>
<reference evidence="3 4" key="1">
    <citation type="journal article" date="2012" name="Stand. Genomic Sci.">
        <title>Complete genome sequence of the melanogenic marine bacterium Marinomonas mediterranea type strain (MMB-1(T)).</title>
        <authorList>
            <person name="Lucas-Elio P."/>
            <person name="Goodwin L."/>
            <person name="Woyke T."/>
            <person name="Pitluck S."/>
            <person name="Nolan M."/>
            <person name="Kyrpides N.C."/>
            <person name="Detter J.C."/>
            <person name="Copeland A."/>
            <person name="Teshima H."/>
            <person name="Bruce D."/>
            <person name="Detter C."/>
            <person name="Tapia R."/>
            <person name="Han S."/>
            <person name="Land M.L."/>
            <person name="Ivanova N."/>
            <person name="Mikhailova N."/>
            <person name="Johnston A.W."/>
            <person name="Sanchez-Amat A."/>
        </authorList>
    </citation>
    <scope>NUCLEOTIDE SEQUENCE [LARGE SCALE GENOMIC DNA]</scope>
    <source>
        <strain evidence="4">ATCC 700492 / JCM 21426 / NBRC 103028 / MMB-1</strain>
    </source>
</reference>
<dbReference type="PANTHER" id="PTHR46361:SF3">
    <property type="entry name" value="ELECTRON CARRIER_ PROTEIN DISULFIDE OXIDOREDUCTASE"/>
    <property type="match status" value="1"/>
</dbReference>
<gene>
    <name evidence="3" type="ordered locus">Marme_3847</name>
</gene>
<organism evidence="3 4">
    <name type="scientific">Marinomonas mediterranea (strain ATCC 700492 / JCM 21426 / NBRC 103028 / MMB-1)</name>
    <dbReference type="NCBI Taxonomy" id="717774"/>
    <lineage>
        <taxon>Bacteria</taxon>
        <taxon>Pseudomonadati</taxon>
        <taxon>Pseudomonadota</taxon>
        <taxon>Gammaproteobacteria</taxon>
        <taxon>Oceanospirillales</taxon>
        <taxon>Oceanospirillaceae</taxon>
        <taxon>Marinomonas</taxon>
    </lineage>
</organism>
<feature type="chain" id="PRO_5003284457" description="DUF547 domain-containing protein" evidence="1">
    <location>
        <begin position="21"/>
        <end position="265"/>
    </location>
</feature>
<evidence type="ECO:0000313" key="4">
    <source>
        <dbReference type="Proteomes" id="UP000001062"/>
    </source>
</evidence>
<dbReference type="Proteomes" id="UP000001062">
    <property type="component" value="Chromosome"/>
</dbReference>
<keyword evidence="4" id="KW-1185">Reference proteome</keyword>
<dbReference type="PATRIC" id="fig|717774.3.peg.3963"/>
<dbReference type="RefSeq" id="WP_013662959.1">
    <property type="nucleotide sequence ID" value="NC_015276.1"/>
</dbReference>
<feature type="signal peptide" evidence="1">
    <location>
        <begin position="1"/>
        <end position="20"/>
    </location>
</feature>
<evidence type="ECO:0000313" key="3">
    <source>
        <dbReference type="EMBL" id="ADZ93057.1"/>
    </source>
</evidence>
<keyword evidence="1" id="KW-0732">Signal</keyword>
<evidence type="ECO:0000259" key="2">
    <source>
        <dbReference type="Pfam" id="PF04784"/>
    </source>
</evidence>
<sequence length="265" mass="30759" precursor="true">MRTLCSILLLCLLTPVTSMAANVNHDEWNRLLNAHVVSVRDGHSTEVDYQGFDNDRPQLTRYLKSLSAVSRSDFDQWPLSEQLAFLINAYNAWTVELILTEWPDLDSIKDIGGFFSNPWKRSFIPLFGKQVSLDDIEHKMIRGWGRYNDPRIHFAVNCASIGCPALLEEAYTSTLLEAQLESQTRRFLADDSRNRANGNTLELSSIFKWYEEDFEKGWMGYRSLFDFLINYQEALHLTDEQQRKLSKHDLEIDYLSYNWALNGTN</sequence>
<dbReference type="STRING" id="717774.Marme_3847"/>
<dbReference type="HOGENOM" id="CLU_054137_1_2_6"/>
<dbReference type="KEGG" id="mme:Marme_3847"/>